<name>L8PNF8_STRVR</name>
<proteinExistence type="predicted"/>
<evidence type="ECO:0000313" key="2">
    <source>
        <dbReference type="Proteomes" id="UP000011205"/>
    </source>
</evidence>
<evidence type="ECO:0000313" key="1">
    <source>
        <dbReference type="EMBL" id="ELS57574.1"/>
    </source>
</evidence>
<sequence>MNGVHTSVLVAVVLGGAGAPVAAHDKPDRLSAQAISCSAQMIFPSPV</sequence>
<accession>L8PNF8</accession>
<dbReference type="RefSeq" id="WP_003996770.1">
    <property type="nucleotide sequence ID" value="NZ_AMLP01000050.1"/>
</dbReference>
<comment type="caution">
    <text evidence="1">The sequence shown here is derived from an EMBL/GenBank/DDBJ whole genome shotgun (WGS) entry which is preliminary data.</text>
</comment>
<gene>
    <name evidence="1" type="ORF">STVIR_1425</name>
</gene>
<dbReference type="EMBL" id="AMLP01000050">
    <property type="protein sequence ID" value="ELS57574.1"/>
    <property type="molecule type" value="Genomic_DNA"/>
</dbReference>
<protein>
    <submittedName>
        <fullName evidence="1">Uncharacterized protein</fullName>
    </submittedName>
</protein>
<organism evidence="1 2">
    <name type="scientific">Streptomyces viridochromogenes Tue57</name>
    <dbReference type="NCBI Taxonomy" id="1160705"/>
    <lineage>
        <taxon>Bacteria</taxon>
        <taxon>Bacillati</taxon>
        <taxon>Actinomycetota</taxon>
        <taxon>Actinomycetes</taxon>
        <taxon>Kitasatosporales</taxon>
        <taxon>Streptomycetaceae</taxon>
        <taxon>Streptomyces</taxon>
    </lineage>
</organism>
<dbReference type="Proteomes" id="UP000011205">
    <property type="component" value="Unassembled WGS sequence"/>
</dbReference>
<dbReference type="AlphaFoldDB" id="L8PNF8"/>
<dbReference type="PATRIC" id="fig|1160705.3.peg.1422"/>
<reference evidence="1 2" key="1">
    <citation type="journal article" date="2013" name="Genome Announc.">
        <title>Draft Genome Sequence of Streptomyces viridochromogenes Strain Tu57, Producer of Avilamycin.</title>
        <authorList>
            <person name="Gruning B.A."/>
            <person name="Erxleben A."/>
            <person name="Hahnlein A."/>
            <person name="Gunther S."/>
        </authorList>
    </citation>
    <scope>NUCLEOTIDE SEQUENCE [LARGE SCALE GENOMIC DNA]</scope>
    <source>
        <strain evidence="1 2">Tue57</strain>
    </source>
</reference>